<feature type="transmembrane region" description="Helical" evidence="6">
    <location>
        <begin position="150"/>
        <end position="169"/>
    </location>
</feature>
<dbReference type="PANTHER" id="PTHR23510">
    <property type="entry name" value="INNER MEMBRANE TRANSPORT PROTEIN YAJR"/>
    <property type="match status" value="1"/>
</dbReference>
<dbReference type="Gene3D" id="1.20.1250.20">
    <property type="entry name" value="MFS general substrate transporter like domains"/>
    <property type="match status" value="1"/>
</dbReference>
<feature type="transmembrane region" description="Helical" evidence="6">
    <location>
        <begin position="96"/>
        <end position="119"/>
    </location>
</feature>
<feature type="transmembrane region" description="Helical" evidence="6">
    <location>
        <begin position="54"/>
        <end position="76"/>
    </location>
</feature>
<name>A0A7R9I0C4_9NEOP</name>
<dbReference type="GO" id="GO:0005765">
    <property type="term" value="C:lysosomal membrane"/>
    <property type="evidence" value="ECO:0007669"/>
    <property type="project" value="TreeGrafter"/>
</dbReference>
<feature type="transmembrane region" description="Helical" evidence="6">
    <location>
        <begin position="20"/>
        <end position="42"/>
    </location>
</feature>
<sequence>MHPSTGMPDALACWYWVKKIIYSALLFFFSDVANIAVCRSYLSAATTLQERTGAVSMVSLAQVLGFVVGPGLQTLVTPLGDQGVSIAVWMPTINMYTAAGWINVLLGAINFILFLPAIFKERRIAAREAMLKQGVEREEDTWKQTEPDYLSTWTLINAFFIIVFNFVLLETKEEDLGTHWRGEGERWGKTFAYGGVVRRKGKNFDTRWLGEGERWGKTLSLGDALRGKDGKDLGTHWRGEGEGWGRPWHTRSGKDEGGGREISKRVVDRELFTLS</sequence>
<keyword evidence="5 6" id="KW-0472">Membrane</keyword>
<proteinExistence type="predicted"/>
<evidence type="ECO:0000256" key="5">
    <source>
        <dbReference type="ARBA" id="ARBA00023136"/>
    </source>
</evidence>
<keyword evidence="3 6" id="KW-0812">Transmembrane</keyword>
<organism evidence="7">
    <name type="scientific">Timema bartmani</name>
    <dbReference type="NCBI Taxonomy" id="61472"/>
    <lineage>
        <taxon>Eukaryota</taxon>
        <taxon>Metazoa</taxon>
        <taxon>Ecdysozoa</taxon>
        <taxon>Arthropoda</taxon>
        <taxon>Hexapoda</taxon>
        <taxon>Insecta</taxon>
        <taxon>Pterygota</taxon>
        <taxon>Neoptera</taxon>
        <taxon>Polyneoptera</taxon>
        <taxon>Phasmatodea</taxon>
        <taxon>Timematodea</taxon>
        <taxon>Timematoidea</taxon>
        <taxon>Timematidae</taxon>
        <taxon>Timema</taxon>
    </lineage>
</organism>
<evidence type="ECO:0000256" key="3">
    <source>
        <dbReference type="ARBA" id="ARBA00022692"/>
    </source>
</evidence>
<accession>A0A7R9I0C4</accession>
<dbReference type="InterPro" id="IPR036259">
    <property type="entry name" value="MFS_trans_sf"/>
</dbReference>
<keyword evidence="2" id="KW-0813">Transport</keyword>
<comment type="subcellular location">
    <subcellularLocation>
        <location evidence="1">Endomembrane system</location>
        <topology evidence="1">Multi-pass membrane protein</topology>
    </subcellularLocation>
</comment>
<evidence type="ECO:0000313" key="7">
    <source>
        <dbReference type="EMBL" id="CAD7442740.1"/>
    </source>
</evidence>
<dbReference type="EMBL" id="OD565841">
    <property type="protein sequence ID" value="CAD7442740.1"/>
    <property type="molecule type" value="Genomic_DNA"/>
</dbReference>
<dbReference type="SUPFAM" id="SSF103473">
    <property type="entry name" value="MFS general substrate transporter"/>
    <property type="match status" value="1"/>
</dbReference>
<dbReference type="GO" id="GO:0012505">
    <property type="term" value="C:endomembrane system"/>
    <property type="evidence" value="ECO:0007669"/>
    <property type="project" value="UniProtKB-SubCell"/>
</dbReference>
<dbReference type="PANTHER" id="PTHR23510:SF3">
    <property type="entry name" value="MAJOR FACILITATOR SUPERFAMILY DOMAIN-CONTAINING PROTEIN 8"/>
    <property type="match status" value="1"/>
</dbReference>
<evidence type="ECO:0000256" key="6">
    <source>
        <dbReference type="SAM" id="Phobius"/>
    </source>
</evidence>
<evidence type="ECO:0000256" key="1">
    <source>
        <dbReference type="ARBA" id="ARBA00004127"/>
    </source>
</evidence>
<gene>
    <name evidence="7" type="ORF">TBIB3V08_LOCUS5166</name>
</gene>
<dbReference type="InterPro" id="IPR051068">
    <property type="entry name" value="MFS_Domain-Containing_Protein"/>
</dbReference>
<evidence type="ECO:0000256" key="4">
    <source>
        <dbReference type="ARBA" id="ARBA00022989"/>
    </source>
</evidence>
<protein>
    <submittedName>
        <fullName evidence="7">Uncharacterized protein</fullName>
    </submittedName>
</protein>
<evidence type="ECO:0000256" key="2">
    <source>
        <dbReference type="ARBA" id="ARBA00022448"/>
    </source>
</evidence>
<reference evidence="7" key="1">
    <citation type="submission" date="2020-11" db="EMBL/GenBank/DDBJ databases">
        <authorList>
            <person name="Tran Van P."/>
        </authorList>
    </citation>
    <scope>NUCLEOTIDE SEQUENCE</scope>
</reference>
<dbReference type="AlphaFoldDB" id="A0A7R9I0C4"/>
<keyword evidence="4 6" id="KW-1133">Transmembrane helix</keyword>